<feature type="non-terminal residue" evidence="1">
    <location>
        <position position="1"/>
    </location>
</feature>
<dbReference type="Proteomes" id="UP000410492">
    <property type="component" value="Unassembled WGS sequence"/>
</dbReference>
<organism evidence="1 2">
    <name type="scientific">Callosobruchus maculatus</name>
    <name type="common">Southern cowpea weevil</name>
    <name type="synonym">Pulse bruchid</name>
    <dbReference type="NCBI Taxonomy" id="64391"/>
    <lineage>
        <taxon>Eukaryota</taxon>
        <taxon>Metazoa</taxon>
        <taxon>Ecdysozoa</taxon>
        <taxon>Arthropoda</taxon>
        <taxon>Hexapoda</taxon>
        <taxon>Insecta</taxon>
        <taxon>Pterygota</taxon>
        <taxon>Neoptera</taxon>
        <taxon>Endopterygota</taxon>
        <taxon>Coleoptera</taxon>
        <taxon>Polyphaga</taxon>
        <taxon>Cucujiformia</taxon>
        <taxon>Chrysomeloidea</taxon>
        <taxon>Chrysomelidae</taxon>
        <taxon>Bruchinae</taxon>
        <taxon>Bruchini</taxon>
        <taxon>Callosobruchus</taxon>
    </lineage>
</organism>
<dbReference type="EMBL" id="CAACVG010010946">
    <property type="protein sequence ID" value="VEN57016.1"/>
    <property type="molecule type" value="Genomic_DNA"/>
</dbReference>
<sequence length="54" mass="6214">ILIFLNPYTSRPGRDVTCREPIRASARSHRTTKGRFALVPYRKNASHWFPTGDV</sequence>
<feature type="non-terminal residue" evidence="1">
    <location>
        <position position="54"/>
    </location>
</feature>
<reference evidence="1 2" key="1">
    <citation type="submission" date="2019-01" db="EMBL/GenBank/DDBJ databases">
        <authorList>
            <person name="Sayadi A."/>
        </authorList>
    </citation>
    <scope>NUCLEOTIDE SEQUENCE [LARGE SCALE GENOMIC DNA]</scope>
</reference>
<evidence type="ECO:0000313" key="1">
    <source>
        <dbReference type="EMBL" id="VEN57016.1"/>
    </source>
</evidence>
<accession>A0A653DAY8</accession>
<keyword evidence="2" id="KW-1185">Reference proteome</keyword>
<evidence type="ECO:0000313" key="2">
    <source>
        <dbReference type="Proteomes" id="UP000410492"/>
    </source>
</evidence>
<proteinExistence type="predicted"/>
<protein>
    <submittedName>
        <fullName evidence="1">Uncharacterized protein</fullName>
    </submittedName>
</protein>
<dbReference type="AlphaFoldDB" id="A0A653DAY8"/>
<gene>
    <name evidence="1" type="ORF">CALMAC_LOCUS15756</name>
</gene>
<name>A0A653DAY8_CALMS</name>